<comment type="function">
    <text evidence="10">Lyase that catalyzes the covalent linking of the heme group to the cytochrome C apoprotein to produce the mature functional cytochrome.</text>
</comment>
<dbReference type="PANTHER" id="PTHR12743:SF0">
    <property type="entry name" value="HOLOCYTOCHROME C-TYPE SYNTHASE"/>
    <property type="match status" value="1"/>
</dbReference>
<comment type="similarity">
    <text evidence="2 10">Belongs to the cytochrome c-type heme lyase family.</text>
</comment>
<feature type="region of interest" description="Disordered" evidence="11">
    <location>
        <begin position="20"/>
        <end position="58"/>
    </location>
</feature>
<dbReference type="PANTHER" id="PTHR12743">
    <property type="entry name" value="CYTOCHROME C1 HEME LYASE"/>
    <property type="match status" value="1"/>
</dbReference>
<keyword evidence="13" id="KW-1185">Reference proteome</keyword>
<evidence type="ECO:0000256" key="10">
    <source>
        <dbReference type="RuleBase" id="RU363130"/>
    </source>
</evidence>
<evidence type="ECO:0000256" key="4">
    <source>
        <dbReference type="ARBA" id="ARBA00022723"/>
    </source>
</evidence>
<keyword evidence="3 10" id="KW-0349">Heme</keyword>
<dbReference type="Proteomes" id="UP001521116">
    <property type="component" value="Unassembled WGS sequence"/>
</dbReference>
<keyword evidence="4 10" id="KW-0479">Metal-binding</keyword>
<keyword evidence="5 10" id="KW-0999">Mitochondrion inner membrane</keyword>
<comment type="subcellular location">
    <subcellularLocation>
        <location evidence="1 10">Mitochondrion inner membrane</location>
    </subcellularLocation>
</comment>
<organism evidence="12 13">
    <name type="scientific">Neofusicoccum ribis</name>
    <dbReference type="NCBI Taxonomy" id="45134"/>
    <lineage>
        <taxon>Eukaryota</taxon>
        <taxon>Fungi</taxon>
        <taxon>Dikarya</taxon>
        <taxon>Ascomycota</taxon>
        <taxon>Pezizomycotina</taxon>
        <taxon>Dothideomycetes</taxon>
        <taxon>Dothideomycetes incertae sedis</taxon>
        <taxon>Botryosphaeriales</taxon>
        <taxon>Botryosphaeriaceae</taxon>
        <taxon>Neofusicoccum</taxon>
    </lineage>
</organism>
<evidence type="ECO:0000256" key="2">
    <source>
        <dbReference type="ARBA" id="ARBA00007255"/>
    </source>
</evidence>
<dbReference type="EC" id="4.4.1.17" evidence="10"/>
<comment type="catalytic activity">
    <reaction evidence="10">
        <text>holo-[cytochrome c] = apo-[cytochrome c] + heme b</text>
        <dbReference type="Rhea" id="RHEA:22648"/>
        <dbReference type="Rhea" id="RHEA-COMP:10725"/>
        <dbReference type="Rhea" id="RHEA-COMP:10726"/>
        <dbReference type="ChEBI" id="CHEBI:29950"/>
        <dbReference type="ChEBI" id="CHEBI:60344"/>
        <dbReference type="ChEBI" id="CHEBI:83739"/>
        <dbReference type="EC" id="4.4.1.17"/>
    </reaction>
</comment>
<keyword evidence="6 10" id="KW-0408">Iron</keyword>
<dbReference type="PROSITE" id="PS00821">
    <property type="entry name" value="CYTO_HEME_LYASE_1"/>
    <property type="match status" value="1"/>
</dbReference>
<comment type="caution">
    <text evidence="12">The sequence shown here is derived from an EMBL/GenBank/DDBJ whole genome shotgun (WGS) entry which is preliminary data.</text>
</comment>
<evidence type="ECO:0000256" key="5">
    <source>
        <dbReference type="ARBA" id="ARBA00022792"/>
    </source>
</evidence>
<dbReference type="EMBL" id="JAJVDC020000056">
    <property type="protein sequence ID" value="KAL1629177.1"/>
    <property type="molecule type" value="Genomic_DNA"/>
</dbReference>
<keyword evidence="8 10" id="KW-0472">Membrane</keyword>
<dbReference type="GO" id="GO:0016829">
    <property type="term" value="F:lyase activity"/>
    <property type="evidence" value="ECO:0007669"/>
    <property type="project" value="UniProtKB-KW"/>
</dbReference>
<proteinExistence type="inferred from homology"/>
<evidence type="ECO:0000256" key="3">
    <source>
        <dbReference type="ARBA" id="ARBA00022617"/>
    </source>
</evidence>
<evidence type="ECO:0000256" key="1">
    <source>
        <dbReference type="ARBA" id="ARBA00004273"/>
    </source>
</evidence>
<sequence>MAADDAAVCPVDHKARAAWLEKAQAASAQGQPPPPHPLPPAAPAAPAAPGCDSATLDQSLPAKTAGQSILGYLGLRQEREVSSIPRAVPGEQGTAATDAGRKSNGGEGEARRDEATGNWVYPSEEMFFNAMKRKKFDPRVEDMRSIVPIHNAVNERAWREIKAWEQGRGAESGRDEGKAGKSLNFYLDVRPKLNSWEGVKTRVSRYWGF</sequence>
<evidence type="ECO:0000256" key="6">
    <source>
        <dbReference type="ARBA" id="ARBA00023004"/>
    </source>
</evidence>
<dbReference type="Pfam" id="PF01265">
    <property type="entry name" value="Cyto_heme_lyase"/>
    <property type="match status" value="1"/>
</dbReference>
<protein>
    <recommendedName>
        <fullName evidence="10">Holocytochrome c-type synthase</fullName>
        <ecNumber evidence="10">4.4.1.17</ecNumber>
    </recommendedName>
</protein>
<reference evidence="12 13" key="1">
    <citation type="submission" date="2024-02" db="EMBL/GenBank/DDBJ databases">
        <title>De novo assembly and annotation of 12 fungi associated with fruit tree decline syndrome in Ontario, Canada.</title>
        <authorList>
            <person name="Sulman M."/>
            <person name="Ellouze W."/>
            <person name="Ilyukhin E."/>
        </authorList>
    </citation>
    <scope>NUCLEOTIDE SEQUENCE [LARGE SCALE GENOMIC DNA]</scope>
    <source>
        <strain evidence="12 13">M1-105</strain>
    </source>
</reference>
<name>A0ABR3SU82_9PEZI</name>
<evidence type="ECO:0000256" key="11">
    <source>
        <dbReference type="SAM" id="MobiDB-lite"/>
    </source>
</evidence>
<evidence type="ECO:0000313" key="13">
    <source>
        <dbReference type="Proteomes" id="UP001521116"/>
    </source>
</evidence>
<accession>A0ABR3SU82</accession>
<keyword evidence="7 10" id="KW-0496">Mitochondrion</keyword>
<gene>
    <name evidence="12" type="primary">CYT2</name>
    <name evidence="12" type="ORF">SLS56_005512</name>
</gene>
<evidence type="ECO:0000256" key="7">
    <source>
        <dbReference type="ARBA" id="ARBA00023128"/>
    </source>
</evidence>
<evidence type="ECO:0000256" key="8">
    <source>
        <dbReference type="ARBA" id="ARBA00023136"/>
    </source>
</evidence>
<evidence type="ECO:0000313" key="12">
    <source>
        <dbReference type="EMBL" id="KAL1629177.1"/>
    </source>
</evidence>
<evidence type="ECO:0000256" key="9">
    <source>
        <dbReference type="ARBA" id="ARBA00023239"/>
    </source>
</evidence>
<feature type="compositionally biased region" description="Pro residues" evidence="11">
    <location>
        <begin position="31"/>
        <end position="43"/>
    </location>
</feature>
<keyword evidence="9 10" id="KW-0456">Lyase</keyword>
<dbReference type="InterPro" id="IPR000511">
    <property type="entry name" value="Holocyt_c/c1_synthase"/>
</dbReference>
<feature type="region of interest" description="Disordered" evidence="11">
    <location>
        <begin position="83"/>
        <end position="117"/>
    </location>
</feature>